<feature type="transmembrane region" description="Helical" evidence="2">
    <location>
        <begin position="249"/>
        <end position="268"/>
    </location>
</feature>
<evidence type="ECO:0008006" key="6">
    <source>
        <dbReference type="Google" id="ProtNLM"/>
    </source>
</evidence>
<proteinExistence type="predicted"/>
<feature type="region of interest" description="Disordered" evidence="1">
    <location>
        <begin position="130"/>
        <end position="239"/>
    </location>
</feature>
<dbReference type="RefSeq" id="WP_143175657.1">
    <property type="nucleotide sequence ID" value="NZ_FRCS01000018.1"/>
</dbReference>
<feature type="compositionally biased region" description="Low complexity" evidence="1">
    <location>
        <begin position="183"/>
        <end position="200"/>
    </location>
</feature>
<evidence type="ECO:0000313" key="4">
    <source>
        <dbReference type="EMBL" id="SHN46863.1"/>
    </source>
</evidence>
<keyword evidence="5" id="KW-1185">Reference proteome</keyword>
<evidence type="ECO:0000256" key="1">
    <source>
        <dbReference type="SAM" id="MobiDB-lite"/>
    </source>
</evidence>
<name>A0A1M7RKL8_9ACTN</name>
<keyword evidence="2" id="KW-0812">Transmembrane</keyword>
<dbReference type="STRING" id="134849.SAMN05443668_11896"/>
<dbReference type="Proteomes" id="UP000184440">
    <property type="component" value="Unassembled WGS sequence"/>
</dbReference>
<feature type="signal peptide" evidence="3">
    <location>
        <begin position="1"/>
        <end position="29"/>
    </location>
</feature>
<keyword evidence="3" id="KW-0732">Signal</keyword>
<gene>
    <name evidence="4" type="ORF">SAMN05443668_11896</name>
</gene>
<keyword evidence="2" id="KW-0472">Membrane</keyword>
<protein>
    <recommendedName>
        <fullName evidence="6">FecR family protein</fullName>
    </recommendedName>
</protein>
<feature type="compositionally biased region" description="Low complexity" evidence="1">
    <location>
        <begin position="154"/>
        <end position="173"/>
    </location>
</feature>
<feature type="chain" id="PRO_5012816827" description="FecR family protein" evidence="3">
    <location>
        <begin position="30"/>
        <end position="298"/>
    </location>
</feature>
<dbReference type="OrthoDB" id="9844125at2"/>
<evidence type="ECO:0000256" key="2">
    <source>
        <dbReference type="SAM" id="Phobius"/>
    </source>
</evidence>
<keyword evidence="2" id="KW-1133">Transmembrane helix</keyword>
<evidence type="ECO:0000313" key="5">
    <source>
        <dbReference type="Proteomes" id="UP000184440"/>
    </source>
</evidence>
<dbReference type="AlphaFoldDB" id="A0A1M7RKL8"/>
<accession>A0A1M7RKL8</accession>
<evidence type="ECO:0000256" key="3">
    <source>
        <dbReference type="SAM" id="SignalP"/>
    </source>
</evidence>
<dbReference type="EMBL" id="FRCS01000018">
    <property type="protein sequence ID" value="SHN46863.1"/>
    <property type="molecule type" value="Genomic_DNA"/>
</dbReference>
<sequence>MSRRQQRTITLLLAALSALTSLGPAPVRAADATMTFNSVLNVVGVLSAITVGPTAVTVPAGGEVLFVNATAVVLRVTVGGESTRVEPGGSASMLFTGTTRAETFTAVASAANVPLVGALTSSAGRVTVLAASPDEAEPRSTSGPDSADQRRSESPGPDDGSAPSGPAGATPSTRSGAVIPLAPSSSASVHPSSSPSPTGPSEDRGRDDADDAVTPEGERPGSPDLDPADAEVSPVLPPFPGFSSTHDQLGLVVLLTAVVIAGLGAAAFRTVLAYRPVVEVGAHSQAARKARTLRRKRG</sequence>
<organism evidence="4 5">
    <name type="scientific">Cryptosporangium aurantiacum</name>
    <dbReference type="NCBI Taxonomy" id="134849"/>
    <lineage>
        <taxon>Bacteria</taxon>
        <taxon>Bacillati</taxon>
        <taxon>Actinomycetota</taxon>
        <taxon>Actinomycetes</taxon>
        <taxon>Cryptosporangiales</taxon>
        <taxon>Cryptosporangiaceae</taxon>
        <taxon>Cryptosporangium</taxon>
    </lineage>
</organism>
<reference evidence="4 5" key="1">
    <citation type="submission" date="2016-11" db="EMBL/GenBank/DDBJ databases">
        <authorList>
            <person name="Jaros S."/>
            <person name="Januszkiewicz K."/>
            <person name="Wedrychowicz H."/>
        </authorList>
    </citation>
    <scope>NUCLEOTIDE SEQUENCE [LARGE SCALE GENOMIC DNA]</scope>
    <source>
        <strain evidence="4 5">DSM 46144</strain>
    </source>
</reference>